<dbReference type="RefSeq" id="WP_327792188.1">
    <property type="nucleotide sequence ID" value="NZ_JADQAZ010000001.1"/>
</dbReference>
<dbReference type="EMBL" id="JADQAZ010000001">
    <property type="protein sequence ID" value="MBT0955970.1"/>
    <property type="molecule type" value="Genomic_DNA"/>
</dbReference>
<feature type="region of interest" description="Disordered" evidence="1">
    <location>
        <begin position="1"/>
        <end position="22"/>
    </location>
</feature>
<feature type="compositionally biased region" description="Polar residues" evidence="1">
    <location>
        <begin position="1"/>
        <end position="12"/>
    </location>
</feature>
<dbReference type="Pfam" id="PF20135">
    <property type="entry name" value="DUF6525"/>
    <property type="match status" value="1"/>
</dbReference>
<keyword evidence="3" id="KW-1185">Reference proteome</keyword>
<organism evidence="2 3">
    <name type="scientific">Harenicola maris</name>
    <dbReference type="NCBI Taxonomy" id="2841044"/>
    <lineage>
        <taxon>Bacteria</taxon>
        <taxon>Pseudomonadati</taxon>
        <taxon>Pseudomonadota</taxon>
        <taxon>Alphaproteobacteria</taxon>
        <taxon>Rhodobacterales</taxon>
        <taxon>Paracoccaceae</taxon>
        <taxon>Harenicola</taxon>
    </lineage>
</organism>
<dbReference type="AlphaFoldDB" id="A0AAP2CLZ8"/>
<comment type="caution">
    <text evidence="2">The sequence shown here is derived from an EMBL/GenBank/DDBJ whole genome shotgun (WGS) entry which is preliminary data.</text>
</comment>
<evidence type="ECO:0000313" key="2">
    <source>
        <dbReference type="EMBL" id="MBT0955970.1"/>
    </source>
</evidence>
<accession>A0AAP2CLZ8</accession>
<reference evidence="2 3" key="1">
    <citation type="journal article" date="2021" name="Arch. Microbiol.">
        <title>Harenicola maris gen. nov., sp. nov. isolated from the Sea of Japan shallow sediments.</title>
        <authorList>
            <person name="Romanenko L.A."/>
            <person name="Kurilenko V.V."/>
            <person name="Chernysheva N.Y."/>
            <person name="Tekutyeva L.A."/>
            <person name="Velansky P.V."/>
            <person name="Svetashev V.I."/>
            <person name="Isaeva M.P."/>
        </authorList>
    </citation>
    <scope>NUCLEOTIDE SEQUENCE [LARGE SCALE GENOMIC DNA]</scope>
    <source>
        <strain evidence="2 3">KMM 3653</strain>
    </source>
</reference>
<evidence type="ECO:0000313" key="3">
    <source>
        <dbReference type="Proteomes" id="UP001315686"/>
    </source>
</evidence>
<dbReference type="Proteomes" id="UP001315686">
    <property type="component" value="Unassembled WGS sequence"/>
</dbReference>
<sequence>MGIAQRQANTRTTLKRRARKGDPMAAYDQLPVELRAWLMHAALPWSPRSALRAWQNSLRAAQGDAEAAKTHLTRIEQKMLLRDRFHIPREDLHA</sequence>
<evidence type="ECO:0000256" key="1">
    <source>
        <dbReference type="SAM" id="MobiDB-lite"/>
    </source>
</evidence>
<proteinExistence type="predicted"/>
<gene>
    <name evidence="2" type="ORF">IV417_01105</name>
</gene>
<dbReference type="InterPro" id="IPR045386">
    <property type="entry name" value="DUF6525"/>
</dbReference>
<name>A0AAP2CLZ8_9RHOB</name>
<protein>
    <submittedName>
        <fullName evidence="2">Uncharacterized protein</fullName>
    </submittedName>
</protein>